<keyword evidence="1" id="KW-0645">Protease</keyword>
<dbReference type="InterPro" id="IPR009003">
    <property type="entry name" value="Peptidase_S1_PA"/>
</dbReference>
<evidence type="ECO:0000313" key="4">
    <source>
        <dbReference type="EMBL" id="SLM10056.1"/>
    </source>
</evidence>
<reference evidence="4" key="1">
    <citation type="submission" date="2017-02" db="EMBL/GenBank/DDBJ databases">
        <authorList>
            <person name="Regsiter A."/>
            <person name="William W."/>
        </authorList>
    </citation>
    <scope>NUCLEOTIDE SEQUENCE</scope>
    <source>
        <strain evidence="4">Bib</strain>
    </source>
</reference>
<evidence type="ECO:0000256" key="2">
    <source>
        <dbReference type="ARBA" id="ARBA00022801"/>
    </source>
</evidence>
<dbReference type="InterPro" id="IPR051201">
    <property type="entry name" value="Chloro_Bact_Ser_Proteases"/>
</dbReference>
<dbReference type="Pfam" id="PF13365">
    <property type="entry name" value="Trypsin_2"/>
    <property type="match status" value="1"/>
</dbReference>
<dbReference type="GO" id="GO:0004252">
    <property type="term" value="F:serine-type endopeptidase activity"/>
    <property type="evidence" value="ECO:0007669"/>
    <property type="project" value="InterPro"/>
</dbReference>
<dbReference type="GO" id="GO:0006508">
    <property type="term" value="P:proteolysis"/>
    <property type="evidence" value="ECO:0007669"/>
    <property type="project" value="UniProtKB-KW"/>
</dbReference>
<dbReference type="InterPro" id="IPR036034">
    <property type="entry name" value="PDZ_sf"/>
</dbReference>
<feature type="signal peptide" evidence="3">
    <location>
        <begin position="1"/>
        <end position="26"/>
    </location>
</feature>
<feature type="chain" id="PRO_5018063172" evidence="3">
    <location>
        <begin position="27"/>
        <end position="637"/>
    </location>
</feature>
<accession>A0A3P3XGA9</accession>
<proteinExistence type="predicted"/>
<dbReference type="SUPFAM" id="SSF50156">
    <property type="entry name" value="PDZ domain-like"/>
    <property type="match status" value="1"/>
</dbReference>
<evidence type="ECO:0000256" key="1">
    <source>
        <dbReference type="ARBA" id="ARBA00022670"/>
    </source>
</evidence>
<dbReference type="PANTHER" id="PTHR43343">
    <property type="entry name" value="PEPTIDASE S12"/>
    <property type="match status" value="1"/>
</dbReference>
<dbReference type="Gene3D" id="2.40.10.120">
    <property type="match status" value="1"/>
</dbReference>
<dbReference type="EMBL" id="FWDM01000003">
    <property type="protein sequence ID" value="SLM10056.1"/>
    <property type="molecule type" value="Genomic_DNA"/>
</dbReference>
<keyword evidence="3" id="KW-0732">Signal</keyword>
<protein>
    <submittedName>
        <fullName evidence="4">Uncharacterized protein</fullName>
    </submittedName>
</protein>
<name>A0A3P3XGA9_9SPIR</name>
<gene>
    <name evidence="4" type="ORF">SPIROBIBN47_110023</name>
</gene>
<organism evidence="4">
    <name type="scientific">uncultured spirochete</name>
    <dbReference type="NCBI Taxonomy" id="156406"/>
    <lineage>
        <taxon>Bacteria</taxon>
        <taxon>Pseudomonadati</taxon>
        <taxon>Spirochaetota</taxon>
        <taxon>Spirochaetia</taxon>
        <taxon>Spirochaetales</taxon>
        <taxon>environmental samples</taxon>
    </lineage>
</organism>
<dbReference type="AlphaFoldDB" id="A0A3P3XGA9"/>
<evidence type="ECO:0000256" key="3">
    <source>
        <dbReference type="SAM" id="SignalP"/>
    </source>
</evidence>
<sequence>MKREKRFIISLIPVLVLAFLFQSCLTADEASIAPPEPSEAMAGNIEQLAANDPEASIAMLSDLFEKQREKGEPLENSIIGGKAVELFGKSASTMLGLFRKALQEGDIVTAKRLSFSAHTISRYASLYESLKNVLPADFSAMGEPAVRLQLIFLEAEAKFKKNGYVAGKAVLAAALSAEPSLLSIRDVPSAISKEIDSAQEPALFFLSWAERAKANNDIEAAAWFGAMAGQIKFEAVSPQGEKEDWIASAVSGVVTVYVDRGFKIQGGYSVPDRVLGTGFQIAPGLYLTNHHVVQSEVDPSYKGYSRLSIRPSDNPQARVPAKVIGWDEEMDLALLQSEEKLQSVIYIPSSMKFQAGDRVFAVGSPIGLENSVTAGVVSSLSRKIISYGEAAQIDVPVNQGNSGSPLFLANGLLVGMVFAGLPSFQNINFALPVQWIVSSLPALFSGTSVVHPRLGIVLGKGSGQNPVVLSDLDKVSRAFRAGDVLKEINGVPAKDIASIQLQLAAVPPDALCMVEAQRDFQPVRRLRRIQNTGGASLIPAWDTIKRTYILEGILGARLEQLEDSSKVGGLYSVSWVCPAEAADETGIAENDTINIHKIQLDRKNKVFILEFSAKSRLSGYFERTIRLELPAESAAII</sequence>
<dbReference type="PRINTS" id="PR00834">
    <property type="entry name" value="PROTEASES2C"/>
</dbReference>
<dbReference type="PROSITE" id="PS51257">
    <property type="entry name" value="PROKAR_LIPOPROTEIN"/>
    <property type="match status" value="1"/>
</dbReference>
<dbReference type="PANTHER" id="PTHR43343:SF3">
    <property type="entry name" value="PROTEASE DO-LIKE 8, CHLOROPLASTIC"/>
    <property type="match status" value="1"/>
</dbReference>
<dbReference type="SUPFAM" id="SSF50494">
    <property type="entry name" value="Trypsin-like serine proteases"/>
    <property type="match status" value="1"/>
</dbReference>
<dbReference type="InterPro" id="IPR001940">
    <property type="entry name" value="Peptidase_S1C"/>
</dbReference>
<keyword evidence="2" id="KW-0378">Hydrolase</keyword>